<protein>
    <submittedName>
        <fullName evidence="1">Uncharacterized protein</fullName>
    </submittedName>
</protein>
<evidence type="ECO:0000313" key="2">
    <source>
        <dbReference type="Proteomes" id="UP001497522"/>
    </source>
</evidence>
<reference evidence="1" key="1">
    <citation type="submission" date="2024-03" db="EMBL/GenBank/DDBJ databases">
        <authorList>
            <consortium name="ELIXIR-Norway"/>
            <consortium name="Elixir Norway"/>
        </authorList>
    </citation>
    <scope>NUCLEOTIDE SEQUENCE</scope>
</reference>
<dbReference type="EMBL" id="OZ023704">
    <property type="protein sequence ID" value="CAK9873253.1"/>
    <property type="molecule type" value="Genomic_DNA"/>
</dbReference>
<organism evidence="1 2">
    <name type="scientific">Sphagnum jensenii</name>
    <dbReference type="NCBI Taxonomy" id="128206"/>
    <lineage>
        <taxon>Eukaryota</taxon>
        <taxon>Viridiplantae</taxon>
        <taxon>Streptophyta</taxon>
        <taxon>Embryophyta</taxon>
        <taxon>Bryophyta</taxon>
        <taxon>Sphagnophytina</taxon>
        <taxon>Sphagnopsida</taxon>
        <taxon>Sphagnales</taxon>
        <taxon>Sphagnaceae</taxon>
        <taxon>Sphagnum</taxon>
    </lineage>
</organism>
<sequence length="114" mass="12973">MELESSLFPLRKQELLDHHMQVVNLFSGFRISIWQSTQSTHQLHDFVTLKFITQEFDFPVKLQRFGPLTDGSQIYAHQRCGSLVELMEQLAVLVIRGWFVGAAAPTVAGSVTRL</sequence>
<name>A0ABP1BDB5_9BRYO</name>
<evidence type="ECO:0000313" key="1">
    <source>
        <dbReference type="EMBL" id="CAK9873253.1"/>
    </source>
</evidence>
<keyword evidence="2" id="KW-1185">Reference proteome</keyword>
<dbReference type="Proteomes" id="UP001497522">
    <property type="component" value="Chromosome 3"/>
</dbReference>
<gene>
    <name evidence="1" type="ORF">CSSPJE1EN2_LOCUS15823</name>
</gene>
<proteinExistence type="predicted"/>
<accession>A0ABP1BDB5</accession>